<dbReference type="OrthoDB" id="40213at10239"/>
<dbReference type="Proteomes" id="UP000792575">
    <property type="component" value="Genome"/>
</dbReference>
<reference evidence="1" key="1">
    <citation type="journal article" date="2013" name="J. Virol.">
        <title>New Insights into the Evolution of Entomopoxvirinae from the Complete Genome Sequences of Four Entomopoxviruses Infecting Adoxophyes honmai, Choristoneura biennis, Choristoneura rosaceana, and Mythimna separata.</title>
        <authorList>
            <person name="Theze J."/>
            <person name="Takatsuka J."/>
            <person name="Li Z."/>
            <person name="Gallais J."/>
            <person name="Doucet D."/>
            <person name="Arif B."/>
            <person name="Nakai M."/>
            <person name="Herniou E.A."/>
        </authorList>
    </citation>
    <scope>NUCLEOTIDE SEQUENCE</scope>
    <source>
        <strain evidence="1">Tokyo</strain>
    </source>
</reference>
<dbReference type="GeneID" id="15614135"/>
<evidence type="ECO:0000313" key="2">
    <source>
        <dbReference type="Proteomes" id="UP000792575"/>
    </source>
</evidence>
<dbReference type="KEGG" id="vg:15614135"/>
<dbReference type="RefSeq" id="YP_008004029.1">
    <property type="nucleotide sequence ID" value="NC_021247.1"/>
</dbReference>
<name>A0A916NX12_9POXV</name>
<sequence length="71" mass="8753">MYKKYLKISQIVKKYKKLNHICYLQILNLLDESDDIILDNLLGYAEYIDNTIYRINIINYCEKRYNYYKLC</sequence>
<evidence type="ECO:0000313" key="1">
    <source>
        <dbReference type="EMBL" id="CCU55527.1"/>
    </source>
</evidence>
<keyword evidence="2" id="KW-1185">Reference proteome</keyword>
<gene>
    <name evidence="1" type="ORF">AHEV_206</name>
</gene>
<organism evidence="1 2">
    <name type="scientific">Adoxophyes honmai entomopoxvirus 'L'</name>
    <dbReference type="NCBI Taxonomy" id="1293540"/>
    <lineage>
        <taxon>Viruses</taxon>
        <taxon>Varidnaviria</taxon>
        <taxon>Bamfordvirae</taxon>
        <taxon>Nucleocytoviricota</taxon>
        <taxon>Pokkesviricetes</taxon>
        <taxon>Chitovirales</taxon>
        <taxon>Poxviridae</taxon>
        <taxon>Entomopoxvirinae</taxon>
        <taxon>Betaentomopoxvirus</taxon>
        <taxon>Betaentomopoxvirus ahonmai</taxon>
    </lineage>
</organism>
<proteinExistence type="predicted"/>
<protein>
    <submittedName>
        <fullName evidence="1">Uncharacterized protein</fullName>
    </submittedName>
</protein>
<accession>A0A916NX12</accession>
<dbReference type="EMBL" id="HF679131">
    <property type="protein sequence ID" value="CCU55527.1"/>
    <property type="molecule type" value="Genomic_DNA"/>
</dbReference>